<keyword evidence="9" id="KW-1185">Reference proteome</keyword>
<dbReference type="Proteomes" id="UP000284579">
    <property type="component" value="Unassembled WGS sequence"/>
</dbReference>
<evidence type="ECO:0000313" key="11">
    <source>
        <dbReference type="Proteomes" id="UP000285693"/>
    </source>
</evidence>
<dbReference type="Proteomes" id="UP000286595">
    <property type="component" value="Unassembled WGS sequence"/>
</dbReference>
<dbReference type="EMBL" id="QRIM01000001">
    <property type="protein sequence ID" value="RHG62908.1"/>
    <property type="molecule type" value="Genomic_DNA"/>
</dbReference>
<dbReference type="Proteomes" id="UP000283360">
    <property type="component" value="Unassembled WGS sequence"/>
</dbReference>
<dbReference type="EMBL" id="QRXY01000002">
    <property type="protein sequence ID" value="RGU47211.1"/>
    <property type="molecule type" value="Genomic_DNA"/>
</dbReference>
<evidence type="ECO:0000313" key="10">
    <source>
        <dbReference type="Proteomes" id="UP000284579"/>
    </source>
</evidence>
<dbReference type="EMBL" id="QRHO01000001">
    <property type="protein sequence ID" value="RHF85920.1"/>
    <property type="molecule type" value="Genomic_DNA"/>
</dbReference>
<evidence type="ECO:0000313" key="3">
    <source>
        <dbReference type="EMBL" id="RGT92846.1"/>
    </source>
</evidence>
<evidence type="ECO:0000313" key="6">
    <source>
        <dbReference type="EMBL" id="RHG62908.1"/>
    </source>
</evidence>
<reference evidence="1 7" key="1">
    <citation type="submission" date="2015-09" db="EMBL/GenBank/DDBJ databases">
        <authorList>
            <consortium name="Pathogen Informatics"/>
        </authorList>
    </citation>
    <scope>NUCLEOTIDE SEQUENCE [LARGE SCALE GENOMIC DNA]</scope>
    <source>
        <strain evidence="1 7">2789STDY5834962</strain>
    </source>
</reference>
<name>A0A173R845_9FIRM</name>
<dbReference type="EMBL" id="QRXJ01000001">
    <property type="protein sequence ID" value="RGT92846.1"/>
    <property type="molecule type" value="Genomic_DNA"/>
</dbReference>
<gene>
    <name evidence="6" type="ORF">DW252_00540</name>
    <name evidence="5" type="ORF">DW656_01210</name>
    <name evidence="4" type="ORF">DWW65_02150</name>
    <name evidence="3" type="ORF">DWX03_00430</name>
    <name evidence="2" type="ORF">DXD67_02825</name>
    <name evidence="1" type="ORF">ERS852574_00380</name>
</gene>
<dbReference type="Proteomes" id="UP000285693">
    <property type="component" value="Unassembled WGS sequence"/>
</dbReference>
<dbReference type="RefSeq" id="WP_008375002.1">
    <property type="nucleotide sequence ID" value="NZ_CAXSNH010000001.1"/>
</dbReference>
<organism evidence="1 7">
    <name type="scientific">Coprococcus comes</name>
    <dbReference type="NCBI Taxonomy" id="410072"/>
    <lineage>
        <taxon>Bacteria</taxon>
        <taxon>Bacillati</taxon>
        <taxon>Bacillota</taxon>
        <taxon>Clostridia</taxon>
        <taxon>Lachnospirales</taxon>
        <taxon>Lachnospiraceae</taxon>
        <taxon>Coprococcus</taxon>
    </lineage>
</organism>
<sequence length="88" mass="9967">MKNEKLTFTCGEGGEAEEFFVVEQTRLNGVTYLLVADSEEDDAECLILKDTSAPEEKDSVYEMVEEEVELNAVLKVFEELLEDVEIEV</sequence>
<dbReference type="Pfam" id="PF06949">
    <property type="entry name" value="DUF1292"/>
    <property type="match status" value="1"/>
</dbReference>
<evidence type="ECO:0000313" key="2">
    <source>
        <dbReference type="EMBL" id="RGJ25479.1"/>
    </source>
</evidence>
<dbReference type="AlphaFoldDB" id="A0A173R845"/>
<evidence type="ECO:0000313" key="9">
    <source>
        <dbReference type="Proteomes" id="UP000283360"/>
    </source>
</evidence>
<accession>A0A173R845</accession>
<evidence type="ECO:0000313" key="12">
    <source>
        <dbReference type="Proteomes" id="UP000286595"/>
    </source>
</evidence>
<dbReference type="EMBL" id="QSOV01000002">
    <property type="protein sequence ID" value="RGJ25479.1"/>
    <property type="molecule type" value="Genomic_DNA"/>
</dbReference>
<dbReference type="InterPro" id="IPR009711">
    <property type="entry name" value="UPF0473"/>
</dbReference>
<evidence type="ECO:0000313" key="5">
    <source>
        <dbReference type="EMBL" id="RHF85920.1"/>
    </source>
</evidence>
<evidence type="ECO:0000313" key="7">
    <source>
        <dbReference type="Proteomes" id="UP000095727"/>
    </source>
</evidence>
<protein>
    <submittedName>
        <fullName evidence="2">DUF1292 domain-containing protein</fullName>
    </submittedName>
    <submittedName>
        <fullName evidence="1">Protein of uncharacterized function (DUF1292)</fullName>
    </submittedName>
</protein>
<dbReference type="EMBL" id="CYXR01000002">
    <property type="protein sequence ID" value="CUM73789.1"/>
    <property type="molecule type" value="Genomic_DNA"/>
</dbReference>
<dbReference type="GeneID" id="92825191"/>
<proteinExistence type="predicted"/>
<evidence type="ECO:0000313" key="1">
    <source>
        <dbReference type="EMBL" id="CUM73789.1"/>
    </source>
</evidence>
<dbReference type="Proteomes" id="UP000095727">
    <property type="component" value="Unassembled WGS sequence"/>
</dbReference>
<reference evidence="8 9" key="2">
    <citation type="submission" date="2018-08" db="EMBL/GenBank/DDBJ databases">
        <title>A genome reference for cultivated species of the human gut microbiota.</title>
        <authorList>
            <person name="Zou Y."/>
            <person name="Xue W."/>
            <person name="Luo G."/>
        </authorList>
    </citation>
    <scope>NUCLEOTIDE SEQUENCE [LARGE SCALE GENOMIC DNA]</scope>
    <source>
        <strain evidence="4 11">AF16-31</strain>
        <strain evidence="3 9">AF18-12LB</strain>
        <strain evidence="6 12">AM22-12LB</strain>
        <strain evidence="5 10">AM23-3</strain>
        <strain evidence="2 8">TM07-19</strain>
    </source>
</reference>
<evidence type="ECO:0000313" key="8">
    <source>
        <dbReference type="Proteomes" id="UP000260655"/>
    </source>
</evidence>
<evidence type="ECO:0000313" key="4">
    <source>
        <dbReference type="EMBL" id="RGU47211.1"/>
    </source>
</evidence>
<dbReference type="Proteomes" id="UP000260655">
    <property type="component" value="Unassembled WGS sequence"/>
</dbReference>